<comment type="caution">
    <text evidence="2">The sequence shown here is derived from an EMBL/GenBank/DDBJ whole genome shotgun (WGS) entry which is preliminary data.</text>
</comment>
<dbReference type="PANTHER" id="PTHR35606">
    <property type="entry name" value="CELLULOSE-BINDING FAMILY II PROTEIN"/>
    <property type="match status" value="1"/>
</dbReference>
<sequence length="279" mass="31442">MRSLLPLTVAALVVCALGRPSPVTQPRSLSADPPRLTIRPPVRASNATSLESTVWNPPSDMVNPLEQVWERTLKRRGANTTENEYWLIPKLMANNGSIKYCVNWNNTETVTSPQRVLIARALQKSMQEWVDVLVGFDGFPLTTVDVNVVSYAAKSVNQIQGDTTGLDINTVTQNSKGEPEYDPRCYRTKYLDSKTGMSECPGGDKSSYDMVLRLETMPTYPGINILGIATKDWQHFPDGPIGNQGGFLMIRPDYIIHVAEFDAWMLRDWWRKTKAHRNW</sequence>
<name>A0A4S8ST35_AURPU</name>
<dbReference type="Proteomes" id="UP000304951">
    <property type="component" value="Unassembled WGS sequence"/>
</dbReference>
<organism evidence="2 3">
    <name type="scientific">Aureobasidium pullulans</name>
    <name type="common">Black yeast</name>
    <name type="synonym">Pullularia pullulans</name>
    <dbReference type="NCBI Taxonomy" id="5580"/>
    <lineage>
        <taxon>Eukaryota</taxon>
        <taxon>Fungi</taxon>
        <taxon>Dikarya</taxon>
        <taxon>Ascomycota</taxon>
        <taxon>Pezizomycotina</taxon>
        <taxon>Dothideomycetes</taxon>
        <taxon>Dothideomycetidae</taxon>
        <taxon>Dothideales</taxon>
        <taxon>Saccotheciaceae</taxon>
        <taxon>Aureobasidium</taxon>
    </lineage>
</organism>
<evidence type="ECO:0000256" key="1">
    <source>
        <dbReference type="SAM" id="SignalP"/>
    </source>
</evidence>
<reference evidence="2 3" key="1">
    <citation type="submission" date="2018-10" db="EMBL/GenBank/DDBJ databases">
        <title>Fifty Aureobasidium pullulans genomes reveal a recombining polyextremotolerant generalist.</title>
        <authorList>
            <person name="Gostincar C."/>
            <person name="Turk M."/>
            <person name="Zajc J."/>
            <person name="Gunde-Cimerman N."/>
        </authorList>
    </citation>
    <scope>NUCLEOTIDE SEQUENCE [LARGE SCALE GENOMIC DNA]</scope>
    <source>
        <strain evidence="2 3">EXF-11900</strain>
    </source>
</reference>
<evidence type="ECO:0000313" key="3">
    <source>
        <dbReference type="Proteomes" id="UP000304951"/>
    </source>
</evidence>
<proteinExistence type="predicted"/>
<dbReference type="PANTHER" id="PTHR35606:SF4">
    <property type="entry name" value="CELLULOSE-BINDING FAMILY II PROTEIN"/>
    <property type="match status" value="1"/>
</dbReference>
<protein>
    <submittedName>
        <fullName evidence="2">Uncharacterized protein</fullName>
    </submittedName>
</protein>
<dbReference type="EMBL" id="QZAF01000074">
    <property type="protein sequence ID" value="THV74005.1"/>
    <property type="molecule type" value="Genomic_DNA"/>
</dbReference>
<dbReference type="AlphaFoldDB" id="A0A4S8ST35"/>
<accession>A0A4S8ST35</accession>
<evidence type="ECO:0000313" key="2">
    <source>
        <dbReference type="EMBL" id="THV74005.1"/>
    </source>
</evidence>
<gene>
    <name evidence="2" type="ORF">D6D28_02856</name>
</gene>
<feature type="signal peptide" evidence="1">
    <location>
        <begin position="1"/>
        <end position="18"/>
    </location>
</feature>
<keyword evidence="1" id="KW-0732">Signal</keyword>
<feature type="chain" id="PRO_5020296155" evidence="1">
    <location>
        <begin position="19"/>
        <end position="279"/>
    </location>
</feature>